<proteinExistence type="predicted"/>
<name>A0A6A2WIN0_HIBSY</name>
<evidence type="ECO:0000313" key="4">
    <source>
        <dbReference type="EMBL" id="KAE8659053.1"/>
    </source>
</evidence>
<evidence type="ECO:0000313" key="5">
    <source>
        <dbReference type="Proteomes" id="UP000436088"/>
    </source>
</evidence>
<protein>
    <recommendedName>
        <fullName evidence="3">Saposin B-type domain-containing protein</fullName>
    </recommendedName>
</protein>
<dbReference type="AlphaFoldDB" id="A0A6A2WIN0"/>
<dbReference type="PROSITE" id="PS50015">
    <property type="entry name" value="SAP_B"/>
    <property type="match status" value="1"/>
</dbReference>
<feature type="domain" description="Saposin B-type" evidence="3">
    <location>
        <begin position="17"/>
        <end position="58"/>
    </location>
</feature>
<reference evidence="4" key="1">
    <citation type="submission" date="2019-09" db="EMBL/GenBank/DDBJ databases">
        <title>Draft genome information of white flower Hibiscus syriacus.</title>
        <authorList>
            <person name="Kim Y.-M."/>
        </authorList>
    </citation>
    <scope>NUCLEOTIDE SEQUENCE [LARGE SCALE GENOMIC DNA]</scope>
    <source>
        <strain evidence="4">YM2019G1</strain>
    </source>
</reference>
<evidence type="ECO:0000256" key="1">
    <source>
        <dbReference type="ARBA" id="ARBA00022670"/>
    </source>
</evidence>
<keyword evidence="1" id="KW-0378">Hydrolase</keyword>
<keyword evidence="1" id="KW-0645">Protease</keyword>
<gene>
    <name evidence="4" type="ORF">F3Y22_tig00116965pilonHSYRG00732</name>
</gene>
<dbReference type="InterPro" id="IPR011001">
    <property type="entry name" value="Saposin-like"/>
</dbReference>
<dbReference type="Gene3D" id="1.10.225.10">
    <property type="entry name" value="Saposin-like"/>
    <property type="match status" value="1"/>
</dbReference>
<organism evidence="4 5">
    <name type="scientific">Hibiscus syriacus</name>
    <name type="common">Rose of Sharon</name>
    <dbReference type="NCBI Taxonomy" id="106335"/>
    <lineage>
        <taxon>Eukaryota</taxon>
        <taxon>Viridiplantae</taxon>
        <taxon>Streptophyta</taxon>
        <taxon>Embryophyta</taxon>
        <taxon>Tracheophyta</taxon>
        <taxon>Spermatophyta</taxon>
        <taxon>Magnoliopsida</taxon>
        <taxon>eudicotyledons</taxon>
        <taxon>Gunneridae</taxon>
        <taxon>Pentapetalae</taxon>
        <taxon>rosids</taxon>
        <taxon>malvids</taxon>
        <taxon>Malvales</taxon>
        <taxon>Malvaceae</taxon>
        <taxon>Malvoideae</taxon>
        <taxon>Hibiscus</taxon>
    </lineage>
</organism>
<evidence type="ECO:0000256" key="2">
    <source>
        <dbReference type="ARBA" id="ARBA00023157"/>
    </source>
</evidence>
<comment type="caution">
    <text evidence="4">The sequence shown here is derived from an EMBL/GenBank/DDBJ whole genome shotgun (WGS) entry which is preliminary data.</text>
</comment>
<dbReference type="InterPro" id="IPR008139">
    <property type="entry name" value="SaposinB_dom"/>
</dbReference>
<evidence type="ECO:0000259" key="3">
    <source>
        <dbReference type="PROSITE" id="PS50015"/>
    </source>
</evidence>
<keyword evidence="5" id="KW-1185">Reference proteome</keyword>
<dbReference type="Proteomes" id="UP000436088">
    <property type="component" value="Unassembled WGS sequence"/>
</dbReference>
<accession>A0A6A2WIN0</accession>
<dbReference type="Pfam" id="PF05184">
    <property type="entry name" value="SapB_1"/>
    <property type="match status" value="1"/>
</dbReference>
<dbReference type="GO" id="GO:0006629">
    <property type="term" value="P:lipid metabolic process"/>
    <property type="evidence" value="ECO:0007669"/>
    <property type="project" value="InterPro"/>
</dbReference>
<dbReference type="GO" id="GO:0008233">
    <property type="term" value="F:peptidase activity"/>
    <property type="evidence" value="ECO:0007669"/>
    <property type="project" value="UniProtKB-KW"/>
</dbReference>
<keyword evidence="2" id="KW-1015">Disulfide bond</keyword>
<dbReference type="GO" id="GO:0006508">
    <property type="term" value="P:proteolysis"/>
    <property type="evidence" value="ECO:0007669"/>
    <property type="project" value="UniProtKB-KW"/>
</dbReference>
<sequence length="82" mass="9261">MKMVVENGTMEGSALGEALMCTFCEMIVFWIQVQLKQQKTKDMVFQHINQLCETLPNPIGKSSVNCDYLELLPDITFTIGCI</sequence>
<dbReference type="SUPFAM" id="SSF47862">
    <property type="entry name" value="Saposin"/>
    <property type="match status" value="1"/>
</dbReference>
<dbReference type="EMBL" id="VEPZ02001739">
    <property type="protein sequence ID" value="KAE8659053.1"/>
    <property type="molecule type" value="Genomic_DNA"/>
</dbReference>
<dbReference type="InterPro" id="IPR007856">
    <property type="entry name" value="SapB_1"/>
</dbReference>